<dbReference type="PANTHER" id="PTHR30349">
    <property type="entry name" value="PHAGE INTEGRASE-RELATED"/>
    <property type="match status" value="1"/>
</dbReference>
<dbReference type="GO" id="GO:0015074">
    <property type="term" value="P:DNA integration"/>
    <property type="evidence" value="ECO:0007669"/>
    <property type="project" value="InterPro"/>
</dbReference>
<reference evidence="3 4" key="1">
    <citation type="journal article" date="2009" name="Appl. Environ. Microbiol.">
        <title>Genomic analysis of 'Elusimicrobium minutum,' the first cultivated representative of the phylum 'Elusimicrobia' (formerly termite group 1).</title>
        <authorList>
            <person name="Herlemann D.P.R."/>
            <person name="Geissinger O."/>
            <person name="Ikeda-Ohtsubo W."/>
            <person name="Kunin V."/>
            <person name="Sun H."/>
            <person name="Lapidus A."/>
            <person name="Hugenholtz P."/>
            <person name="Brune A."/>
        </authorList>
    </citation>
    <scope>NUCLEOTIDE SEQUENCE [LARGE SCALE GENOMIC DNA]</scope>
    <source>
        <strain evidence="3 4">Pei191</strain>
    </source>
</reference>
<keyword evidence="4" id="KW-1185">Reference proteome</keyword>
<dbReference type="GO" id="GO:0003677">
    <property type="term" value="F:DNA binding"/>
    <property type="evidence" value="ECO:0007669"/>
    <property type="project" value="InterPro"/>
</dbReference>
<dbReference type="InterPro" id="IPR002104">
    <property type="entry name" value="Integrase_catalytic"/>
</dbReference>
<keyword evidence="1" id="KW-0233">DNA recombination</keyword>
<name>B2KDE6_ELUMP</name>
<accession>B2KDE6</accession>
<dbReference type="GO" id="GO:0006310">
    <property type="term" value="P:DNA recombination"/>
    <property type="evidence" value="ECO:0007669"/>
    <property type="project" value="UniProtKB-KW"/>
</dbReference>
<sequence length="355" mass="41413">MPRKITERIPVKDCPGLFKVGDIYLCDFYRAEIGRHRKTLGSNVNDAKNYVKLKLAGLPTPLDTLKEKTLWGAYCRDYTDKYSIQDKTTKRFVNKAIEDFNRIIAPKYLIDIDEKSVSKFVSEMDKEGRGKYSINRERRVIIKMLREAEEIKDYNYPKHSWKLVPKFKEAKGRLIKYSKDHLKKLYKNADSMLKAAIMLGSYAGMRVEEVFQAEWTDVNWDRGVIYVQKKENYIPKDYEDREIPLLKPLRQYLLKNKGSSKNTHIVAFKDGSSPKTPEVISALFRRLAHELGIPYTKFHLLRHNFGSFSAEQGIDPFSIQKAMGHSKLETTMIYIHDTEAKVIQEYKTKIKGTMF</sequence>
<dbReference type="Proteomes" id="UP000001029">
    <property type="component" value="Chromosome"/>
</dbReference>
<evidence type="ECO:0000313" key="4">
    <source>
        <dbReference type="Proteomes" id="UP000001029"/>
    </source>
</evidence>
<dbReference type="InterPro" id="IPR013762">
    <property type="entry name" value="Integrase-like_cat_sf"/>
</dbReference>
<dbReference type="OrthoDB" id="9785687at2"/>
<feature type="domain" description="Tyr recombinase" evidence="2">
    <location>
        <begin position="172"/>
        <end position="347"/>
    </location>
</feature>
<dbReference type="AlphaFoldDB" id="B2KDE6"/>
<dbReference type="InterPro" id="IPR050090">
    <property type="entry name" value="Tyrosine_recombinase_XerCD"/>
</dbReference>
<dbReference type="CDD" id="cd00796">
    <property type="entry name" value="INT_Rci_Hp1_C"/>
    <property type="match status" value="1"/>
</dbReference>
<proteinExistence type="predicted"/>
<protein>
    <submittedName>
        <fullName evidence="3">Integrase family protein</fullName>
    </submittedName>
</protein>
<dbReference type="RefSeq" id="WP_012415157.1">
    <property type="nucleotide sequence ID" value="NC_010644.1"/>
</dbReference>
<dbReference type="Gene3D" id="1.10.443.10">
    <property type="entry name" value="Intergrase catalytic core"/>
    <property type="match status" value="1"/>
</dbReference>
<evidence type="ECO:0000313" key="3">
    <source>
        <dbReference type="EMBL" id="ACC98542.1"/>
    </source>
</evidence>
<evidence type="ECO:0000259" key="2">
    <source>
        <dbReference type="PROSITE" id="PS51898"/>
    </source>
</evidence>
<dbReference type="KEGG" id="emi:Emin_0989"/>
<gene>
    <name evidence="3" type="ordered locus">Emin_0989</name>
</gene>
<dbReference type="PANTHER" id="PTHR30349:SF64">
    <property type="entry name" value="PROPHAGE INTEGRASE INTD-RELATED"/>
    <property type="match status" value="1"/>
</dbReference>
<evidence type="ECO:0000256" key="1">
    <source>
        <dbReference type="ARBA" id="ARBA00023172"/>
    </source>
</evidence>
<dbReference type="STRING" id="445932.Emin_0989"/>
<dbReference type="SUPFAM" id="SSF56349">
    <property type="entry name" value="DNA breaking-rejoining enzymes"/>
    <property type="match status" value="1"/>
</dbReference>
<organism evidence="3 4">
    <name type="scientific">Elusimicrobium minutum (strain Pei191)</name>
    <dbReference type="NCBI Taxonomy" id="445932"/>
    <lineage>
        <taxon>Bacteria</taxon>
        <taxon>Pseudomonadati</taxon>
        <taxon>Elusimicrobiota</taxon>
        <taxon>Elusimicrobia</taxon>
        <taxon>Elusimicrobiales</taxon>
        <taxon>Elusimicrobiaceae</taxon>
        <taxon>Elusimicrobium</taxon>
    </lineage>
</organism>
<dbReference type="Pfam" id="PF00589">
    <property type="entry name" value="Phage_integrase"/>
    <property type="match status" value="1"/>
</dbReference>
<dbReference type="HOGENOM" id="CLU_780171_0_0_0"/>
<dbReference type="EMBL" id="CP001055">
    <property type="protein sequence ID" value="ACC98542.1"/>
    <property type="molecule type" value="Genomic_DNA"/>
</dbReference>
<dbReference type="PROSITE" id="PS51898">
    <property type="entry name" value="TYR_RECOMBINASE"/>
    <property type="match status" value="1"/>
</dbReference>
<dbReference type="InterPro" id="IPR011010">
    <property type="entry name" value="DNA_brk_join_enz"/>
</dbReference>